<protein>
    <submittedName>
        <fullName evidence="2">Uncharacterized protein</fullName>
    </submittedName>
</protein>
<feature type="region of interest" description="Disordered" evidence="1">
    <location>
        <begin position="1"/>
        <end position="28"/>
    </location>
</feature>
<comment type="caution">
    <text evidence="2">The sequence shown here is derived from an EMBL/GenBank/DDBJ whole genome shotgun (WGS) entry which is preliminary data.</text>
</comment>
<feature type="compositionally biased region" description="Basic residues" evidence="1">
    <location>
        <begin position="571"/>
        <end position="586"/>
    </location>
</feature>
<proteinExistence type="predicted"/>
<feature type="region of interest" description="Disordered" evidence="1">
    <location>
        <begin position="570"/>
        <end position="637"/>
    </location>
</feature>
<keyword evidence="3" id="KW-1185">Reference proteome</keyword>
<feature type="compositionally biased region" description="Polar residues" evidence="1">
    <location>
        <begin position="376"/>
        <end position="386"/>
    </location>
</feature>
<feature type="compositionally biased region" description="Basic and acidic residues" evidence="1">
    <location>
        <begin position="599"/>
        <end position="620"/>
    </location>
</feature>
<name>A0ABP0S4E6_9DINO</name>
<accession>A0ABP0S4E6</accession>
<gene>
    <name evidence="2" type="ORF">SCF082_LOCUS49922</name>
</gene>
<feature type="region of interest" description="Disordered" evidence="1">
    <location>
        <begin position="368"/>
        <end position="387"/>
    </location>
</feature>
<dbReference type="EMBL" id="CAXAMM010042884">
    <property type="protein sequence ID" value="CAK9107238.1"/>
    <property type="molecule type" value="Genomic_DNA"/>
</dbReference>
<reference evidence="2 3" key="1">
    <citation type="submission" date="2024-02" db="EMBL/GenBank/DDBJ databases">
        <authorList>
            <person name="Chen Y."/>
            <person name="Shah S."/>
            <person name="Dougan E. K."/>
            <person name="Thang M."/>
            <person name="Chan C."/>
        </authorList>
    </citation>
    <scope>NUCLEOTIDE SEQUENCE [LARGE SCALE GENOMIC DNA]</scope>
</reference>
<organism evidence="2 3">
    <name type="scientific">Durusdinium trenchii</name>
    <dbReference type="NCBI Taxonomy" id="1381693"/>
    <lineage>
        <taxon>Eukaryota</taxon>
        <taxon>Sar</taxon>
        <taxon>Alveolata</taxon>
        <taxon>Dinophyceae</taxon>
        <taxon>Suessiales</taxon>
        <taxon>Symbiodiniaceae</taxon>
        <taxon>Durusdinium</taxon>
    </lineage>
</organism>
<evidence type="ECO:0000313" key="3">
    <source>
        <dbReference type="Proteomes" id="UP001642464"/>
    </source>
</evidence>
<sequence length="743" mass="84737">MADFSDEDHHQFAFESSPESESDGPLSVNPGVDVGLPDLLIEEPFFCPTEWKKLMRQAKEDFVNLRHMNKYQDQDAFFRQGYFRWIKSRMREHDWDWKNTLAVNILGTVTVQCQNEAAIELPSLTSFCSSVEPLSKSSFFQKNRWEQLYKFTDVQPVLQLSSSAFNEALTMQMILTKSLPQHPLMHCWLNRLTLFALQLFTMQDFYQMRPTTDSPAGCCNTVLQTSWMMAEWFCPVMQSAMEYVLLQQYWREALDLLSSNPVSRLNLISVKASVRHRKCLRENPKFYFTLITNFADMLEEREQSGYFHHKQSAEYYKTIELALVVHPDMLVTVPTYKPARYYTQLQNFLQDEPGVEDPREFFEGAKQTAKRRRRATSNQVRTTQRLSAAAAEPSQLVDLLSDSSELSDKGAPDFSSDAAFHNRMETDAEEQEISEEVDQVIQTPMAVRNLAVGNRWRMNLSNLFRKAKVFIQALQERYDWKDEDYEAEWEAAKSNPNAVWANDSYNEPVCSLLTITAASSSRELSHSKIVGKSRSVEEEDLADAFNSVNHFQQMPALPGLNAPLAICAPKGKAKAKPRAKKGKGKGKGQMGEENEHPEDDGKRKRVRDEELFQLDLKRDENEPDAQALPSPQGGVDEPIGTVMPPPSMDNIDLEEFQLLRNILWGLHQAADPSQTAIFGDAMIHGLPSDASKPTTCGYLQQSLPSPCLGNLPRDNIFQELRDDMLKEVKQRRDLGLPSAEIVP</sequence>
<dbReference type="Proteomes" id="UP001642464">
    <property type="component" value="Unassembled WGS sequence"/>
</dbReference>
<evidence type="ECO:0000313" key="2">
    <source>
        <dbReference type="EMBL" id="CAK9107238.1"/>
    </source>
</evidence>
<evidence type="ECO:0000256" key="1">
    <source>
        <dbReference type="SAM" id="MobiDB-lite"/>
    </source>
</evidence>